<accession>A0ABP5YZ57</accession>
<evidence type="ECO:0000313" key="2">
    <source>
        <dbReference type="EMBL" id="GAA2488133.1"/>
    </source>
</evidence>
<protein>
    <recommendedName>
        <fullName evidence="1">vWA-MoxR associated protein C-terminal domain-containing protein</fullName>
    </recommendedName>
</protein>
<dbReference type="Gene3D" id="2.40.10.10">
    <property type="entry name" value="Trypsin-like serine proteases"/>
    <property type="match status" value="1"/>
</dbReference>
<feature type="domain" description="vWA-MoxR associated protein C-terminal" evidence="1">
    <location>
        <begin position="472"/>
        <end position="697"/>
    </location>
</feature>
<dbReference type="InterPro" id="IPR043504">
    <property type="entry name" value="Peptidase_S1_PA_chymotrypsin"/>
</dbReference>
<dbReference type="InterPro" id="IPR009003">
    <property type="entry name" value="Peptidase_S1_PA"/>
</dbReference>
<gene>
    <name evidence="2" type="ORF">GCM10010276_28480</name>
</gene>
<dbReference type="SUPFAM" id="SSF50494">
    <property type="entry name" value="Trypsin-like serine proteases"/>
    <property type="match status" value="1"/>
</dbReference>
<comment type="caution">
    <text evidence="2">The sequence shown here is derived from an EMBL/GenBank/DDBJ whole genome shotgun (WGS) entry which is preliminary data.</text>
</comment>
<dbReference type="RefSeq" id="WP_344400558.1">
    <property type="nucleotide sequence ID" value="NZ_BAAASG010000007.1"/>
</dbReference>
<keyword evidence="3" id="KW-1185">Reference proteome</keyword>
<sequence>MDPRRLALIRSGGTVEGRLTVGSGYLIAPRLVLTARHVLEDRDTGMLWPVITVRVGHHLDGETTRVDAELLWAHPDGLDVALLRIDREIDLPGSVRWGCPASTAPLPYEGLGYPWAAKGETRAPEHLRGVLPVLSGGKDRYVLDQGPAPTARTDGGNAWGGASGAAIFCGGHLVGVVTEEDHAYGARRLIALPVSSFSGDGGFASHVKEQTGRSPELSAIGAFLPEARPVAERTPAERELEKLLAPLFSYPGVRVDHARALARELGYEADGYEPTAADLVALLMAHPRALASLGEALASSVQGTARAALTHLFSWARALDCGLLLSVNEYDALIGLLRQVCEKQPTLLPRTAGEALRYVVLPEILTRPQLGEDDVFGVVEGLEDLSDGVSGPEGAPPVPALLRLVEYVAAAMGDGLGDDLRAWSGKTARRLGIHVGALGERRADAAQWAKRAAPPVSRVVMELAHDPSAGGDRYRVRILLVRDDGSYRVLKEAESEPKTPREAASSLSEAVFAVTQEPGQGDHAPWVTVVVDRAGLDLAVDEWEPGALDNILPAWPIGGDYRVSLSCPELSDQRPQREGDQVRRWKNGRASVLVTSQTSGDARQLVNLLKTKHRDTARVVLHGPANDRRSWLLTCLVMGVPVVLWDREATGYEDAGRLEGLAPAGDLEGLPERVRVFRSDSAACPAERRARPSLVWEPEGCLPRTESLQLRDPWRGSHAS</sequence>
<dbReference type="Proteomes" id="UP001501777">
    <property type="component" value="Unassembled WGS sequence"/>
</dbReference>
<evidence type="ECO:0000313" key="3">
    <source>
        <dbReference type="Proteomes" id="UP001501777"/>
    </source>
</evidence>
<proteinExistence type="predicted"/>
<name>A0ABP5YZ57_STRLO</name>
<dbReference type="EMBL" id="BAAASG010000007">
    <property type="protein sequence ID" value="GAA2488133.1"/>
    <property type="molecule type" value="Genomic_DNA"/>
</dbReference>
<reference evidence="3" key="1">
    <citation type="journal article" date="2019" name="Int. J. Syst. Evol. Microbiol.">
        <title>The Global Catalogue of Microorganisms (GCM) 10K type strain sequencing project: providing services to taxonomists for standard genome sequencing and annotation.</title>
        <authorList>
            <consortium name="The Broad Institute Genomics Platform"/>
            <consortium name="The Broad Institute Genome Sequencing Center for Infectious Disease"/>
            <person name="Wu L."/>
            <person name="Ma J."/>
        </authorList>
    </citation>
    <scope>NUCLEOTIDE SEQUENCE [LARGE SCALE GENOMIC DNA]</scope>
    <source>
        <strain evidence="3">JCM 4395</strain>
    </source>
</reference>
<evidence type="ECO:0000259" key="1">
    <source>
        <dbReference type="Pfam" id="PF20028"/>
    </source>
</evidence>
<organism evidence="2 3">
    <name type="scientific">Streptomyces longisporus</name>
    <dbReference type="NCBI Taxonomy" id="1948"/>
    <lineage>
        <taxon>Bacteria</taxon>
        <taxon>Bacillati</taxon>
        <taxon>Actinomycetota</taxon>
        <taxon>Actinomycetes</taxon>
        <taxon>Kitasatosporales</taxon>
        <taxon>Streptomycetaceae</taxon>
        <taxon>Streptomyces</taxon>
    </lineage>
</organism>
<dbReference type="Pfam" id="PF13365">
    <property type="entry name" value="Trypsin_2"/>
    <property type="match status" value="1"/>
</dbReference>
<dbReference type="InterPro" id="IPR045450">
    <property type="entry name" value="VMAP_C"/>
</dbReference>
<dbReference type="Pfam" id="PF20028">
    <property type="entry name" value="VMAP-C"/>
    <property type="match status" value="1"/>
</dbReference>